<comment type="subcellular location">
    <subcellularLocation>
        <location evidence="1 10">Golgi apparatus membrane</location>
        <topology evidence="1 10">Single-pass type II membrane protein</topology>
    </subcellularLocation>
</comment>
<evidence type="ECO:0000313" key="12">
    <source>
        <dbReference type="RefSeq" id="XP_014661885.1"/>
    </source>
</evidence>
<keyword evidence="7" id="KW-1133">Transmembrane helix</keyword>
<evidence type="ECO:0000256" key="9">
    <source>
        <dbReference type="ARBA" id="ARBA00023136"/>
    </source>
</evidence>
<dbReference type="InterPro" id="IPR002659">
    <property type="entry name" value="Glyco_trans_31"/>
</dbReference>
<dbReference type="GeneID" id="106804971"/>
<dbReference type="RefSeq" id="XP_014661885.1">
    <property type="nucleotide sequence ID" value="XM_014806399.1"/>
</dbReference>
<keyword evidence="8 10" id="KW-0333">Golgi apparatus</keyword>
<evidence type="ECO:0000256" key="6">
    <source>
        <dbReference type="ARBA" id="ARBA00022968"/>
    </source>
</evidence>
<dbReference type="PANTHER" id="PTHR11214:SF314">
    <property type="entry name" value="HEXOSYLTRANSFERASE"/>
    <property type="match status" value="1"/>
</dbReference>
<evidence type="ECO:0000313" key="11">
    <source>
        <dbReference type="Proteomes" id="UP000695022"/>
    </source>
</evidence>
<evidence type="ECO:0000256" key="4">
    <source>
        <dbReference type="ARBA" id="ARBA00022679"/>
    </source>
</evidence>
<protein>
    <recommendedName>
        <fullName evidence="10">Hexosyltransferase</fullName>
        <ecNumber evidence="10">2.4.1.-</ecNumber>
    </recommendedName>
</protein>
<keyword evidence="11" id="KW-1185">Reference proteome</keyword>
<keyword evidence="6" id="KW-0735">Signal-anchor</keyword>
<dbReference type="Proteomes" id="UP000695022">
    <property type="component" value="Unplaced"/>
</dbReference>
<sequence>MKTMALAGLLTQRRRTVSLVLLIMATLLCLRILGLKLFYVYCNDGMDLCRHTIGHTYTEPAPARHPTSSKIVNDVIPILTSADVCAKNSPPIVIGVLSAATAAGATRRRAIRETWGGGENAAVADSNVTIVFVLGTCDRDVTRQRLAIEARAHGDVIQGAFADTYRNLTMKTLFLLQWTSSQCPDATYLLKTDDDVFINVDSLLKLTGSTARTGALIGCINHGSKVVRSPGSKWQVSRSLYSAPYYPAYVGGAGYLMSADVVKALHAAAMRTAMIPVEDAFITGVVAARVGVVPRNNDRFARYGAVRRTPCEAQYAITTHLLMGATMPELWNMTKRAKTTKC</sequence>
<name>A0ABM1DPL4_PRICU</name>
<comment type="similarity">
    <text evidence="2 10">Belongs to the glycosyltransferase 31 family.</text>
</comment>
<keyword evidence="9" id="KW-0472">Membrane</keyword>
<keyword evidence="5" id="KW-0812">Transmembrane</keyword>
<dbReference type="Gene3D" id="3.90.550.50">
    <property type="match status" value="1"/>
</dbReference>
<dbReference type="Pfam" id="PF01762">
    <property type="entry name" value="Galactosyl_T"/>
    <property type="match status" value="1"/>
</dbReference>
<proteinExistence type="inferred from homology"/>
<dbReference type="EC" id="2.4.1.-" evidence="10"/>
<accession>A0ABM1DPL4</accession>
<organism evidence="11 12">
    <name type="scientific">Priapulus caudatus</name>
    <name type="common">Priapulid worm</name>
    <dbReference type="NCBI Taxonomy" id="37621"/>
    <lineage>
        <taxon>Eukaryota</taxon>
        <taxon>Metazoa</taxon>
        <taxon>Ecdysozoa</taxon>
        <taxon>Scalidophora</taxon>
        <taxon>Priapulida</taxon>
        <taxon>Priapulimorpha</taxon>
        <taxon>Priapulimorphida</taxon>
        <taxon>Priapulidae</taxon>
        <taxon>Priapulus</taxon>
    </lineage>
</organism>
<evidence type="ECO:0000256" key="10">
    <source>
        <dbReference type="RuleBase" id="RU363063"/>
    </source>
</evidence>
<dbReference type="PANTHER" id="PTHR11214">
    <property type="entry name" value="BETA-1,3-N-ACETYLGLUCOSAMINYLTRANSFERASE"/>
    <property type="match status" value="1"/>
</dbReference>
<evidence type="ECO:0000256" key="1">
    <source>
        <dbReference type="ARBA" id="ARBA00004323"/>
    </source>
</evidence>
<reference evidence="12" key="1">
    <citation type="submission" date="2025-08" db="UniProtKB">
        <authorList>
            <consortium name="RefSeq"/>
        </authorList>
    </citation>
    <scope>IDENTIFICATION</scope>
</reference>
<keyword evidence="3 10" id="KW-0328">Glycosyltransferase</keyword>
<evidence type="ECO:0000256" key="7">
    <source>
        <dbReference type="ARBA" id="ARBA00022989"/>
    </source>
</evidence>
<keyword evidence="4" id="KW-0808">Transferase</keyword>
<evidence type="ECO:0000256" key="3">
    <source>
        <dbReference type="ARBA" id="ARBA00022676"/>
    </source>
</evidence>
<evidence type="ECO:0000256" key="5">
    <source>
        <dbReference type="ARBA" id="ARBA00022692"/>
    </source>
</evidence>
<evidence type="ECO:0000256" key="8">
    <source>
        <dbReference type="ARBA" id="ARBA00023034"/>
    </source>
</evidence>
<evidence type="ECO:0000256" key="2">
    <source>
        <dbReference type="ARBA" id="ARBA00008661"/>
    </source>
</evidence>
<gene>
    <name evidence="12" type="primary">LOC106804971</name>
</gene>